<sequence length="308" mass="34599">MLETKWLRQFAAVAREGNITRAAKRLHLAQPAVTMTIKKLEQQLGISLFDRHQGRLHLTAEGLRLYQHAERILDALTLAEQDMAALQDLSNGEVCIGIPSMLGSFYFPPLLMAFKHQYPGLSIRVEEAGTQDVLAKLCQGQLGLGIVLTASLPPELSGLPLLREEMVAVVNEDHPVRGQPFITMDAFLTEELAVFRHGFFHREYIDAMAKESGLVPHIGFESNLIPLLKAVVRQGFAITTFLRMVIKDDPDLFAVSFAEPYFLDLCLAWPNNRPLSRAEQAFIEFMKTAAPFEEPYALSRKLSVKEKR</sequence>
<evidence type="ECO:0000256" key="3">
    <source>
        <dbReference type="ARBA" id="ARBA00023125"/>
    </source>
</evidence>
<dbReference type="InterPro" id="IPR036390">
    <property type="entry name" value="WH_DNA-bd_sf"/>
</dbReference>
<dbReference type="Pfam" id="PF00126">
    <property type="entry name" value="HTH_1"/>
    <property type="match status" value="1"/>
</dbReference>
<keyword evidence="4" id="KW-0804">Transcription</keyword>
<proteinExistence type="inferred from homology"/>
<keyword evidence="2" id="KW-0805">Transcription regulation</keyword>
<dbReference type="InterPro" id="IPR000847">
    <property type="entry name" value="LysR_HTH_N"/>
</dbReference>
<evidence type="ECO:0000256" key="4">
    <source>
        <dbReference type="ARBA" id="ARBA00023163"/>
    </source>
</evidence>
<evidence type="ECO:0000313" key="7">
    <source>
        <dbReference type="Proteomes" id="UP000646152"/>
    </source>
</evidence>
<dbReference type="EMBL" id="BMKE01000024">
    <property type="protein sequence ID" value="GGB51329.1"/>
    <property type="molecule type" value="Genomic_DNA"/>
</dbReference>
<dbReference type="PANTHER" id="PTHR30419">
    <property type="entry name" value="HTH-TYPE TRANSCRIPTIONAL REGULATOR YBHD"/>
    <property type="match status" value="1"/>
</dbReference>
<protein>
    <submittedName>
        <fullName evidence="6">Transcriptional regulator</fullName>
    </submittedName>
</protein>
<dbReference type="InterPro" id="IPR050950">
    <property type="entry name" value="HTH-type_LysR_regulators"/>
</dbReference>
<dbReference type="Pfam" id="PF03466">
    <property type="entry name" value="LysR_substrate"/>
    <property type="match status" value="1"/>
</dbReference>
<evidence type="ECO:0000313" key="6">
    <source>
        <dbReference type="EMBL" id="GGB51329.1"/>
    </source>
</evidence>
<reference evidence="7" key="1">
    <citation type="journal article" date="2019" name="Int. J. Syst. Evol. Microbiol.">
        <title>The Global Catalogue of Microorganisms (GCM) 10K type strain sequencing project: providing services to taxonomists for standard genome sequencing and annotation.</title>
        <authorList>
            <consortium name="The Broad Institute Genomics Platform"/>
            <consortium name="The Broad Institute Genome Sequencing Center for Infectious Disease"/>
            <person name="Wu L."/>
            <person name="Ma J."/>
        </authorList>
    </citation>
    <scope>NUCLEOTIDE SEQUENCE [LARGE SCALE GENOMIC DNA]</scope>
    <source>
        <strain evidence="7">CGMCC 1.15923</strain>
    </source>
</reference>
<dbReference type="PRINTS" id="PR00039">
    <property type="entry name" value="HTHLYSR"/>
</dbReference>
<name>A0ABQ1IUE0_9GAMM</name>
<evidence type="ECO:0000259" key="5">
    <source>
        <dbReference type="PROSITE" id="PS50931"/>
    </source>
</evidence>
<accession>A0ABQ1IUE0</accession>
<dbReference type="PANTHER" id="PTHR30419:SF30">
    <property type="entry name" value="LYSR FAMILY TRANSCRIPTIONAL REGULATOR"/>
    <property type="match status" value="1"/>
</dbReference>
<gene>
    <name evidence="6" type="ORF">GCM10011502_25570</name>
</gene>
<dbReference type="Gene3D" id="3.40.190.290">
    <property type="match status" value="1"/>
</dbReference>
<evidence type="ECO:0000256" key="1">
    <source>
        <dbReference type="ARBA" id="ARBA00009437"/>
    </source>
</evidence>
<dbReference type="Proteomes" id="UP000646152">
    <property type="component" value="Unassembled WGS sequence"/>
</dbReference>
<dbReference type="RefSeq" id="WP_188630526.1">
    <property type="nucleotide sequence ID" value="NZ_BMKE01000024.1"/>
</dbReference>
<dbReference type="PROSITE" id="PS50931">
    <property type="entry name" value="HTH_LYSR"/>
    <property type="match status" value="1"/>
</dbReference>
<comment type="similarity">
    <text evidence="1">Belongs to the LysR transcriptional regulatory family.</text>
</comment>
<dbReference type="InterPro" id="IPR036388">
    <property type="entry name" value="WH-like_DNA-bd_sf"/>
</dbReference>
<dbReference type="CDD" id="cd05466">
    <property type="entry name" value="PBP2_LTTR_substrate"/>
    <property type="match status" value="1"/>
</dbReference>
<dbReference type="InterPro" id="IPR005119">
    <property type="entry name" value="LysR_subst-bd"/>
</dbReference>
<comment type="caution">
    <text evidence="6">The sequence shown here is derived from an EMBL/GenBank/DDBJ whole genome shotgun (WGS) entry which is preliminary data.</text>
</comment>
<organism evidence="6 7">
    <name type="scientific">Oceanisphaera marina</name>
    <dbReference type="NCBI Taxonomy" id="2017550"/>
    <lineage>
        <taxon>Bacteria</taxon>
        <taxon>Pseudomonadati</taxon>
        <taxon>Pseudomonadota</taxon>
        <taxon>Gammaproteobacteria</taxon>
        <taxon>Aeromonadales</taxon>
        <taxon>Aeromonadaceae</taxon>
        <taxon>Oceanisphaera</taxon>
    </lineage>
</organism>
<keyword evidence="3" id="KW-0238">DNA-binding</keyword>
<dbReference type="Gene3D" id="1.10.10.10">
    <property type="entry name" value="Winged helix-like DNA-binding domain superfamily/Winged helix DNA-binding domain"/>
    <property type="match status" value="1"/>
</dbReference>
<keyword evidence="7" id="KW-1185">Reference proteome</keyword>
<feature type="domain" description="HTH lysR-type" evidence="5">
    <location>
        <begin position="2"/>
        <end position="59"/>
    </location>
</feature>
<dbReference type="SUPFAM" id="SSF46785">
    <property type="entry name" value="Winged helix' DNA-binding domain"/>
    <property type="match status" value="1"/>
</dbReference>
<evidence type="ECO:0000256" key="2">
    <source>
        <dbReference type="ARBA" id="ARBA00023015"/>
    </source>
</evidence>
<dbReference type="SUPFAM" id="SSF53850">
    <property type="entry name" value="Periplasmic binding protein-like II"/>
    <property type="match status" value="1"/>
</dbReference>